<keyword evidence="5 7" id="KW-0862">Zinc</keyword>
<protein>
    <recommendedName>
        <fullName evidence="1 7">Imidazolonepropionase</fullName>
        <ecNumber evidence="1 7">3.5.2.7</ecNumber>
    </recommendedName>
    <alternativeName>
        <fullName evidence="7">Imidazolone-5-propionate hydrolase</fullName>
    </alternativeName>
</protein>
<comment type="subcellular location">
    <subcellularLocation>
        <location evidence="7">Cytoplasm</location>
    </subcellularLocation>
</comment>
<feature type="binding site" evidence="7">
    <location>
        <position position="336"/>
    </location>
    <ligand>
        <name>4-imidazolone-5-propanoate</name>
        <dbReference type="ChEBI" id="CHEBI:77893"/>
    </ligand>
</feature>
<proteinExistence type="inferred from homology"/>
<feature type="binding site" evidence="7">
    <location>
        <position position="335"/>
    </location>
    <ligand>
        <name>N-formimidoyl-L-glutamate</name>
        <dbReference type="ChEBI" id="CHEBI:58928"/>
    </ligand>
</feature>
<feature type="binding site" evidence="7">
    <location>
        <position position="152"/>
    </location>
    <ligand>
        <name>4-imidazolone-5-propanoate</name>
        <dbReference type="ChEBI" id="CHEBI:77893"/>
    </ligand>
</feature>
<dbReference type="Pfam" id="PF01979">
    <property type="entry name" value="Amidohydro_1"/>
    <property type="match status" value="1"/>
</dbReference>
<feature type="binding site" evidence="7">
    <location>
        <position position="85"/>
    </location>
    <ligand>
        <name>Zn(2+)</name>
        <dbReference type="ChEBI" id="CHEBI:29105"/>
    </ligand>
</feature>
<feature type="binding site" evidence="7">
    <location>
        <position position="94"/>
    </location>
    <ligand>
        <name>4-imidazolone-5-propanoate</name>
        <dbReference type="ChEBI" id="CHEBI:77893"/>
    </ligand>
</feature>
<evidence type="ECO:0000256" key="6">
    <source>
        <dbReference type="ARBA" id="ARBA00023004"/>
    </source>
</evidence>
<keyword evidence="3 7" id="KW-0378">Hydrolase</keyword>
<dbReference type="EC" id="3.5.2.7" evidence="1 7"/>
<dbReference type="HAMAP" id="MF_00372">
    <property type="entry name" value="HutI"/>
    <property type="match status" value="1"/>
</dbReference>
<comment type="function">
    <text evidence="7">Catalyzes the hydrolytic cleavage of the carbon-nitrogen bond in imidazolone-5-propanoate to yield N-formimidoyl-L-glutamate. It is the third step in the universal histidine degradation pathway.</text>
</comment>
<evidence type="ECO:0000313" key="10">
    <source>
        <dbReference type="Proteomes" id="UP001232536"/>
    </source>
</evidence>
<evidence type="ECO:0000256" key="1">
    <source>
        <dbReference type="ARBA" id="ARBA00012864"/>
    </source>
</evidence>
<dbReference type="PANTHER" id="PTHR42752:SF1">
    <property type="entry name" value="IMIDAZOLONEPROPIONASE-RELATED"/>
    <property type="match status" value="1"/>
</dbReference>
<sequence length="421" mass="43668">MSPDLARPLEIPAPAPGRSLLLDDIGVLVTNDPGRGPWTAPLPDAAVVVADGRIAWVGRSVDAPTCDERWSAEGRTVLPGWVDSHAHLVFAGDRSAEFAARMADRPYVAGGIRTTVAATRAATDEALRARAVALVAEMRRQGTTTVEIKSGYGLDVATERRSLAIARELTDETTFLGAHVVPEEYVGRPDDYVDLVVGEMLDACAPHARWVDVFCEVGAFDLDQSRRVLEAGLARGLGARVHGHQLSRTGAVALAVELGAASVDHCTELDAEDVALLAGAAPAVPDGTTQGVAGRGTVATLLPVVELSTRRPMPDARALLDAGATVALATDCNPGSGYSSSMPLAVALAVIQARMTPAEAVWAATAGGAAALRRADVGRVTVGARADLQVLDAPDPVHVAYRPGVPLVTAVLGGTARARLP</sequence>
<name>A0ABT9DCY7_9CELL</name>
<feature type="binding site" evidence="7">
    <location>
        <position position="331"/>
    </location>
    <ligand>
        <name>Zn(2+)</name>
        <dbReference type="ChEBI" id="CHEBI:29105"/>
    </ligand>
</feature>
<keyword evidence="2 7" id="KW-0479">Metal-binding</keyword>
<dbReference type="PANTHER" id="PTHR42752">
    <property type="entry name" value="IMIDAZOLONEPROPIONASE"/>
    <property type="match status" value="1"/>
</dbReference>
<evidence type="ECO:0000256" key="4">
    <source>
        <dbReference type="ARBA" id="ARBA00022808"/>
    </source>
</evidence>
<reference evidence="9 10" key="1">
    <citation type="submission" date="2023-07" db="EMBL/GenBank/DDBJ databases">
        <title>Description of novel actinomycetes strains, isolated from tidal flat sediment.</title>
        <authorList>
            <person name="Lu C."/>
        </authorList>
    </citation>
    <scope>NUCLEOTIDE SEQUENCE [LARGE SCALE GENOMIC DNA]</scope>
    <source>
        <strain evidence="9 10">SYSU T00b441</strain>
    </source>
</reference>
<evidence type="ECO:0000256" key="2">
    <source>
        <dbReference type="ARBA" id="ARBA00022723"/>
    </source>
</evidence>
<keyword evidence="7" id="KW-0963">Cytoplasm</keyword>
<dbReference type="InterPro" id="IPR032466">
    <property type="entry name" value="Metal_Hydrolase"/>
</dbReference>
<dbReference type="EMBL" id="JAUQYP010000002">
    <property type="protein sequence ID" value="MDO8108396.1"/>
    <property type="molecule type" value="Genomic_DNA"/>
</dbReference>
<dbReference type="InterPro" id="IPR005920">
    <property type="entry name" value="HutI"/>
</dbReference>
<feature type="binding site" evidence="7">
    <location>
        <position position="152"/>
    </location>
    <ligand>
        <name>N-formimidoyl-L-glutamate</name>
        <dbReference type="ChEBI" id="CHEBI:58928"/>
    </ligand>
</feature>
<dbReference type="SUPFAM" id="SSF51338">
    <property type="entry name" value="Composite domain of metallo-dependent hydrolases"/>
    <property type="match status" value="1"/>
</dbReference>
<feature type="binding site" evidence="7">
    <location>
        <position position="333"/>
    </location>
    <ligand>
        <name>N-formimidoyl-L-glutamate</name>
        <dbReference type="ChEBI" id="CHEBI:58928"/>
    </ligand>
</feature>
<dbReference type="RefSeq" id="WP_304602099.1">
    <property type="nucleotide sequence ID" value="NZ_JAUQYP010000002.1"/>
</dbReference>
<feature type="binding site" evidence="7">
    <location>
        <position position="331"/>
    </location>
    <ligand>
        <name>Fe(3+)</name>
        <dbReference type="ChEBI" id="CHEBI:29034"/>
    </ligand>
</feature>
<organism evidence="9 10">
    <name type="scientific">Actinotalea lenta</name>
    <dbReference type="NCBI Taxonomy" id="3064654"/>
    <lineage>
        <taxon>Bacteria</taxon>
        <taxon>Bacillati</taxon>
        <taxon>Actinomycetota</taxon>
        <taxon>Actinomycetes</taxon>
        <taxon>Micrococcales</taxon>
        <taxon>Cellulomonadaceae</taxon>
        <taxon>Actinotalea</taxon>
    </lineage>
</organism>
<evidence type="ECO:0000256" key="3">
    <source>
        <dbReference type="ARBA" id="ARBA00022801"/>
    </source>
</evidence>
<feature type="binding site" evidence="7">
    <location>
        <position position="242"/>
    </location>
    <ligand>
        <name>Zn(2+)</name>
        <dbReference type="ChEBI" id="CHEBI:29105"/>
    </ligand>
</feature>
<comment type="similarity">
    <text evidence="7">Belongs to the metallo-dependent hydrolases superfamily. HutI family.</text>
</comment>
<dbReference type="InterPro" id="IPR006680">
    <property type="entry name" value="Amidohydro-rel"/>
</dbReference>
<dbReference type="SUPFAM" id="SSF51556">
    <property type="entry name" value="Metallo-dependent hydrolases"/>
    <property type="match status" value="1"/>
</dbReference>
<feature type="domain" description="Amidohydrolase-related" evidence="8">
    <location>
        <begin position="76"/>
        <end position="396"/>
    </location>
</feature>
<evidence type="ECO:0000259" key="8">
    <source>
        <dbReference type="Pfam" id="PF01979"/>
    </source>
</evidence>
<keyword evidence="10" id="KW-1185">Reference proteome</keyword>
<feature type="binding site" evidence="7">
    <location>
        <position position="87"/>
    </location>
    <ligand>
        <name>Fe(3+)</name>
        <dbReference type="ChEBI" id="CHEBI:29034"/>
    </ligand>
</feature>
<dbReference type="GO" id="GO:0050480">
    <property type="term" value="F:imidazolonepropionase activity"/>
    <property type="evidence" value="ECO:0007669"/>
    <property type="project" value="UniProtKB-EC"/>
</dbReference>
<evidence type="ECO:0000313" key="9">
    <source>
        <dbReference type="EMBL" id="MDO8108396.1"/>
    </source>
</evidence>
<feature type="binding site" evidence="7">
    <location>
        <position position="85"/>
    </location>
    <ligand>
        <name>Fe(3+)</name>
        <dbReference type="ChEBI" id="CHEBI:29034"/>
    </ligand>
</feature>
<feature type="binding site" evidence="7">
    <location>
        <position position="242"/>
    </location>
    <ligand>
        <name>Fe(3+)</name>
        <dbReference type="ChEBI" id="CHEBI:29034"/>
    </ligand>
</feature>
<comment type="caution">
    <text evidence="9">The sequence shown here is derived from an EMBL/GenBank/DDBJ whole genome shotgun (WGS) entry which is preliminary data.</text>
</comment>
<keyword evidence="6 7" id="KW-0408">Iron</keyword>
<comment type="pathway">
    <text evidence="7">Amino-acid degradation; L-histidine degradation into L-glutamate; N-formimidoyl-L-glutamate from L-histidine: step 3/3.</text>
</comment>
<comment type="catalytic activity">
    <reaction evidence="7">
        <text>4-imidazolone-5-propanoate + H2O = N-formimidoyl-L-glutamate</text>
        <dbReference type="Rhea" id="RHEA:23660"/>
        <dbReference type="ChEBI" id="CHEBI:15377"/>
        <dbReference type="ChEBI" id="CHEBI:58928"/>
        <dbReference type="ChEBI" id="CHEBI:77893"/>
        <dbReference type="EC" id="3.5.2.7"/>
    </reaction>
</comment>
<gene>
    <name evidence="7 9" type="primary">hutI</name>
    <name evidence="9" type="ORF">Q6348_14450</name>
</gene>
<evidence type="ECO:0000256" key="5">
    <source>
        <dbReference type="ARBA" id="ARBA00022833"/>
    </source>
</evidence>
<dbReference type="Proteomes" id="UP001232536">
    <property type="component" value="Unassembled WGS sequence"/>
</dbReference>
<keyword evidence="4 7" id="KW-0369">Histidine metabolism</keyword>
<evidence type="ECO:0000256" key="7">
    <source>
        <dbReference type="HAMAP-Rule" id="MF_00372"/>
    </source>
</evidence>
<dbReference type="Gene3D" id="2.30.40.10">
    <property type="entry name" value="Urease, subunit C, domain 1"/>
    <property type="match status" value="1"/>
</dbReference>
<comment type="cofactor">
    <cofactor evidence="7">
        <name>Zn(2+)</name>
        <dbReference type="ChEBI" id="CHEBI:29105"/>
    </cofactor>
    <cofactor evidence="7">
        <name>Fe(3+)</name>
        <dbReference type="ChEBI" id="CHEBI:29034"/>
    </cofactor>
    <text evidence="7">Binds 1 zinc or iron ion per subunit.</text>
</comment>
<dbReference type="Gene3D" id="3.20.20.140">
    <property type="entry name" value="Metal-dependent hydrolases"/>
    <property type="match status" value="1"/>
</dbReference>
<feature type="binding site" evidence="7">
    <location>
        <position position="179"/>
    </location>
    <ligand>
        <name>4-imidazolone-5-propanoate</name>
        <dbReference type="ChEBI" id="CHEBI:77893"/>
    </ligand>
</feature>
<dbReference type="NCBIfam" id="TIGR01224">
    <property type="entry name" value="hutI"/>
    <property type="match status" value="1"/>
</dbReference>
<accession>A0ABT9DCY7</accession>
<feature type="binding site" evidence="7">
    <location>
        <position position="87"/>
    </location>
    <ligand>
        <name>Zn(2+)</name>
        <dbReference type="ChEBI" id="CHEBI:29105"/>
    </ligand>
</feature>
<dbReference type="InterPro" id="IPR011059">
    <property type="entry name" value="Metal-dep_hydrolase_composite"/>
</dbReference>
<feature type="binding site" evidence="7">
    <location>
        <position position="245"/>
    </location>
    <ligand>
        <name>4-imidazolone-5-propanoate</name>
        <dbReference type="ChEBI" id="CHEBI:77893"/>
    </ligand>
</feature>